<organism evidence="1 2">
    <name type="scientific">Lacticaseibacillus casei DSM 20011 = JCM 1134 = ATCC 393</name>
    <dbReference type="NCBI Taxonomy" id="1423732"/>
    <lineage>
        <taxon>Bacteria</taxon>
        <taxon>Bacillati</taxon>
        <taxon>Bacillota</taxon>
        <taxon>Bacilli</taxon>
        <taxon>Lactobacillales</taxon>
        <taxon>Lactobacillaceae</taxon>
        <taxon>Lacticaseibacillus</taxon>
    </lineage>
</organism>
<dbReference type="EMBL" id="AP012544">
    <property type="protein sequence ID" value="BAN74964.1"/>
    <property type="molecule type" value="Genomic_DNA"/>
</dbReference>
<dbReference type="InterPro" id="IPR003374">
    <property type="entry name" value="ApbE-like_sf"/>
</dbReference>
<name>A0AAD1AQ58_LACCA</name>
<accession>A0AAD1AQ58</accession>
<evidence type="ECO:0000313" key="2">
    <source>
        <dbReference type="Proteomes" id="UP000015560"/>
    </source>
</evidence>
<dbReference type="AlphaFoldDB" id="A0AAD1AQ58"/>
<dbReference type="SUPFAM" id="SSF143631">
    <property type="entry name" value="ApbE-like"/>
    <property type="match status" value="1"/>
</dbReference>
<keyword evidence="1" id="KW-0449">Lipoprotein</keyword>
<evidence type="ECO:0000313" key="1">
    <source>
        <dbReference type="EMBL" id="BAN74964.1"/>
    </source>
</evidence>
<proteinExistence type="predicted"/>
<reference evidence="1 2" key="1">
    <citation type="journal article" date="2013" name="PLoS ONE">
        <title>Genomic Adaptation of the Lactobacillus casei Group.</title>
        <authorList>
            <person name="Toh H."/>
            <person name="Oshima K."/>
            <person name="Nakano A."/>
            <person name="Takahata M."/>
            <person name="Murakami M."/>
            <person name="Takaki T."/>
            <person name="Nishiyama H."/>
            <person name="Igimi S."/>
            <person name="Hattori M."/>
            <person name="Morita H."/>
        </authorList>
    </citation>
    <scope>NUCLEOTIDE SEQUENCE [LARGE SCALE GENOMIC DNA]</scope>
    <source>
        <strain evidence="1 2">ATCC 393</strain>
    </source>
</reference>
<sequence>MTTTTTFRGLGADNTLTIYTDGANELLNQSVSMIRAYAHLLSLYDEESLLVMINNQAGKTPVHIPVRPVFNLIAQAIAWSKRAWL</sequence>
<dbReference type="Gene3D" id="3.10.520.10">
    <property type="entry name" value="ApbE-like domains"/>
    <property type="match status" value="1"/>
</dbReference>
<dbReference type="Proteomes" id="UP000015560">
    <property type="component" value="Chromosome"/>
</dbReference>
<protein>
    <submittedName>
        <fullName evidence="1">Thiamine biosynthesis lipoprotein</fullName>
    </submittedName>
</protein>
<gene>
    <name evidence="1" type="ORF">LBCZ_1796</name>
</gene>